<feature type="region of interest" description="Disordered" evidence="1">
    <location>
        <begin position="119"/>
        <end position="140"/>
    </location>
</feature>
<dbReference type="InterPro" id="IPR038790">
    <property type="entry name" value="Med9_plant"/>
</dbReference>
<feature type="compositionally biased region" description="Pro residues" evidence="1">
    <location>
        <begin position="124"/>
        <end position="135"/>
    </location>
</feature>
<evidence type="ECO:0000313" key="3">
    <source>
        <dbReference type="Proteomes" id="UP000006591"/>
    </source>
</evidence>
<name>A0A0E0FLT4_ORYNI</name>
<protein>
    <submittedName>
        <fullName evidence="2">Uncharacterized protein</fullName>
    </submittedName>
</protein>
<reference evidence="2" key="2">
    <citation type="submission" date="2018-04" db="EMBL/GenBank/DDBJ databases">
        <title>OnivRS2 (Oryza nivara Reference Sequence Version 2).</title>
        <authorList>
            <person name="Zhang J."/>
            <person name="Kudrna D."/>
            <person name="Lee S."/>
            <person name="Talag J."/>
            <person name="Rajasekar S."/>
            <person name="Welchert J."/>
            <person name="Hsing Y.-I."/>
            <person name="Wing R.A."/>
        </authorList>
    </citation>
    <scope>NUCLEOTIDE SEQUENCE [LARGE SCALE GENOMIC DNA]</scope>
</reference>
<dbReference type="GO" id="GO:0016592">
    <property type="term" value="C:mediator complex"/>
    <property type="evidence" value="ECO:0007669"/>
    <property type="project" value="InterPro"/>
</dbReference>
<dbReference type="Gramene" id="ONIVA01G18420.1">
    <property type="protein sequence ID" value="ONIVA01G18420.1"/>
    <property type="gene ID" value="ONIVA01G18420"/>
</dbReference>
<dbReference type="OMA" id="IFVRIPP"/>
<dbReference type="AlphaFoldDB" id="A0A0E0FLT4"/>
<organism evidence="2">
    <name type="scientific">Oryza nivara</name>
    <name type="common">Indian wild rice</name>
    <name type="synonym">Oryza sativa f. spontanea</name>
    <dbReference type="NCBI Taxonomy" id="4536"/>
    <lineage>
        <taxon>Eukaryota</taxon>
        <taxon>Viridiplantae</taxon>
        <taxon>Streptophyta</taxon>
        <taxon>Embryophyta</taxon>
        <taxon>Tracheophyta</taxon>
        <taxon>Spermatophyta</taxon>
        <taxon>Magnoliopsida</taxon>
        <taxon>Liliopsida</taxon>
        <taxon>Poales</taxon>
        <taxon>Poaceae</taxon>
        <taxon>BOP clade</taxon>
        <taxon>Oryzoideae</taxon>
        <taxon>Oryzeae</taxon>
        <taxon>Oryzinae</taxon>
        <taxon>Oryza</taxon>
    </lineage>
</organism>
<keyword evidence="3" id="KW-1185">Reference proteome</keyword>
<dbReference type="PANTHER" id="PTHR37188">
    <property type="entry name" value="MEDIATOR OF RNA POLYMERASE II TRANSCRIPTION SUBUNIT-RELATED"/>
    <property type="match status" value="1"/>
</dbReference>
<dbReference type="HOGENOM" id="CLU_1463529_0_0_1"/>
<dbReference type="Proteomes" id="UP000006591">
    <property type="component" value="Chromosome 1"/>
</dbReference>
<evidence type="ECO:0000313" key="2">
    <source>
        <dbReference type="EnsemblPlants" id="ONIVA01G18420.1"/>
    </source>
</evidence>
<evidence type="ECO:0000256" key="1">
    <source>
        <dbReference type="SAM" id="MobiDB-lite"/>
    </source>
</evidence>
<proteinExistence type="predicted"/>
<dbReference type="STRING" id="4536.A0A0E0FLT4"/>
<dbReference type="PANTHER" id="PTHR37188:SF1">
    <property type="entry name" value="MEDIATOR OF RNA POLYMERASE II TRANSCRIPTION SUBUNIT-RELATED"/>
    <property type="match status" value="1"/>
</dbReference>
<accession>A0A0E0FLT4</accession>
<sequence>MLEGENFGVGSGPYPVTLAIFVRIPPRQFALVHRLRLRLRRSPSIPRASRDAVVSPAASAASILCSAVPRGYFPVPSVLTPQGKRKMDQHHVQQQQYVDPYRTMVLSPQPDHLNALQYNHQQQPQPPPQATPPPPQHHHASLASHFHLLHLTTRLADAIGKGTRDQNSDALVEDLTSQFARCQQLLNSISGTLSSKSIVSFVTSNEVFGLLNLLCDLIT</sequence>
<dbReference type="EnsemblPlants" id="ONIVA01G18420.1">
    <property type="protein sequence ID" value="ONIVA01G18420.1"/>
    <property type="gene ID" value="ONIVA01G18420"/>
</dbReference>
<reference evidence="2" key="1">
    <citation type="submission" date="2015-04" db="UniProtKB">
        <authorList>
            <consortium name="EnsemblPlants"/>
        </authorList>
    </citation>
    <scope>IDENTIFICATION</scope>
    <source>
        <strain evidence="2">SL10</strain>
    </source>
</reference>
<dbReference type="eggNOG" id="ENOG502RYJY">
    <property type="taxonomic scope" value="Eukaryota"/>
</dbReference>